<dbReference type="AlphaFoldDB" id="A0AAD6ARW4"/>
<dbReference type="GO" id="GO:0005654">
    <property type="term" value="C:nucleoplasm"/>
    <property type="evidence" value="ECO:0007669"/>
    <property type="project" value="TreeGrafter"/>
</dbReference>
<dbReference type="Pfam" id="PF15794">
    <property type="entry name" value="CCDC106"/>
    <property type="match status" value="1"/>
</dbReference>
<gene>
    <name evidence="1" type="ORF">JOQ06_018901</name>
</gene>
<dbReference type="PANTHER" id="PTHR16477:SF5">
    <property type="entry name" value="COILED-COIL DOMAIN-CONTAINING PROTEIN 106-RELATED"/>
    <property type="match status" value="1"/>
</dbReference>
<protein>
    <submittedName>
        <fullName evidence="1">Uncharacterized protein</fullName>
    </submittedName>
</protein>
<evidence type="ECO:0000313" key="2">
    <source>
        <dbReference type="Proteomes" id="UP001219934"/>
    </source>
</evidence>
<dbReference type="EMBL" id="JAPTMU010000016">
    <property type="protein sequence ID" value="KAJ4929881.1"/>
    <property type="molecule type" value="Genomic_DNA"/>
</dbReference>
<keyword evidence="2" id="KW-1185">Reference proteome</keyword>
<organism evidence="1 2">
    <name type="scientific">Pogonophryne albipinna</name>
    <dbReference type="NCBI Taxonomy" id="1090488"/>
    <lineage>
        <taxon>Eukaryota</taxon>
        <taxon>Metazoa</taxon>
        <taxon>Chordata</taxon>
        <taxon>Craniata</taxon>
        <taxon>Vertebrata</taxon>
        <taxon>Euteleostomi</taxon>
        <taxon>Actinopterygii</taxon>
        <taxon>Neopterygii</taxon>
        <taxon>Teleostei</taxon>
        <taxon>Neoteleostei</taxon>
        <taxon>Acanthomorphata</taxon>
        <taxon>Eupercaria</taxon>
        <taxon>Perciformes</taxon>
        <taxon>Notothenioidei</taxon>
        <taxon>Pogonophryne</taxon>
    </lineage>
</organism>
<dbReference type="Proteomes" id="UP001219934">
    <property type="component" value="Unassembled WGS sequence"/>
</dbReference>
<name>A0AAD6ARW4_9TELE</name>
<evidence type="ECO:0000313" key="1">
    <source>
        <dbReference type="EMBL" id="KAJ4929881.1"/>
    </source>
</evidence>
<comment type="caution">
    <text evidence="1">The sequence shown here is derived from an EMBL/GenBank/DDBJ whole genome shotgun (WGS) entry which is preliminary data.</text>
</comment>
<sequence length="112" mass="12227">MLSTSTTLSVLHNVTAAKDLAGQSEEEPCSSHTVAKEMVLSPEEAITRYKRVREAVNKGNNKTAAYRAVGVDRKTIADTAEIAELHAVNPAIFQDLRGTLKKGETLLRFSEK</sequence>
<accession>A0AAD6ARW4</accession>
<proteinExistence type="predicted"/>
<reference evidence="1" key="1">
    <citation type="submission" date="2022-11" db="EMBL/GenBank/DDBJ databases">
        <title>Chromosome-level genome of Pogonophryne albipinna.</title>
        <authorList>
            <person name="Jo E."/>
        </authorList>
    </citation>
    <scope>NUCLEOTIDE SEQUENCE</scope>
    <source>
        <strain evidence="1">SGF0006</strain>
        <tissue evidence="1">Muscle</tissue>
    </source>
</reference>
<dbReference type="PANTHER" id="PTHR16477">
    <property type="entry name" value="COILED-COIL DOMAIN-CONTAINING PROTEIN 106"/>
    <property type="match status" value="1"/>
</dbReference>
<dbReference type="InterPro" id="IPR031591">
    <property type="entry name" value="CCDC106"/>
</dbReference>